<sequence>MAISVAIAMQPSREDYSPPANSYVDIASDDSDGPQSDALSMREAVLDSGRPFPFNTLVNSRRHMSELADCWVPVPESTSTNLAISTTVLAALIQIGIVQIAIVLLCSANAGGFIAALPRDDRSPPNRALPKLMLSSWASVGASTGVQALAAAIIINVFKTLPRHIARKVACFISRYMQLAGFFAGGMAASAAVGQDIGIGARCGLIYATAMLIPEWWIYYRGKRLSRAGAFISPLWWVDLAMSVSFVFFAVLALLLTVPVPSRKLALIGAVMGLAGLGDIACVADTFAAPTPPLDPK</sequence>
<evidence type="ECO:0000256" key="2">
    <source>
        <dbReference type="SAM" id="Phobius"/>
    </source>
</evidence>
<gene>
    <name evidence="3" type="ORF">PBRA_005380</name>
</gene>
<organism evidence="3 4">
    <name type="scientific">Plasmodiophora brassicae</name>
    <name type="common">Clubroot disease agent</name>
    <dbReference type="NCBI Taxonomy" id="37360"/>
    <lineage>
        <taxon>Eukaryota</taxon>
        <taxon>Sar</taxon>
        <taxon>Rhizaria</taxon>
        <taxon>Endomyxa</taxon>
        <taxon>Phytomyxea</taxon>
        <taxon>Plasmodiophorida</taxon>
        <taxon>Plasmodiophoridae</taxon>
        <taxon>Plasmodiophora</taxon>
    </lineage>
</organism>
<protein>
    <submittedName>
        <fullName evidence="3">Uncharacterized protein</fullName>
    </submittedName>
</protein>
<feature type="transmembrane region" description="Helical" evidence="2">
    <location>
        <begin position="199"/>
        <end position="219"/>
    </location>
</feature>
<feature type="transmembrane region" description="Helical" evidence="2">
    <location>
        <begin position="240"/>
        <end position="260"/>
    </location>
</feature>
<feature type="transmembrane region" description="Helical" evidence="2">
    <location>
        <begin position="88"/>
        <end position="117"/>
    </location>
</feature>
<feature type="transmembrane region" description="Helical" evidence="2">
    <location>
        <begin position="170"/>
        <end position="193"/>
    </location>
</feature>
<evidence type="ECO:0000313" key="3">
    <source>
        <dbReference type="EMBL" id="CEO96776.1"/>
    </source>
</evidence>
<keyword evidence="2" id="KW-1133">Transmembrane helix</keyword>
<feature type="transmembrane region" description="Helical" evidence="2">
    <location>
        <begin position="137"/>
        <end position="158"/>
    </location>
</feature>
<evidence type="ECO:0000256" key="1">
    <source>
        <dbReference type="SAM" id="MobiDB-lite"/>
    </source>
</evidence>
<dbReference type="EMBL" id="CDSF01000076">
    <property type="protein sequence ID" value="CEO96776.1"/>
    <property type="molecule type" value="Genomic_DNA"/>
</dbReference>
<dbReference type="AlphaFoldDB" id="A0A0G4ING5"/>
<keyword evidence="4" id="KW-1185">Reference proteome</keyword>
<proteinExistence type="predicted"/>
<dbReference type="Proteomes" id="UP000039324">
    <property type="component" value="Unassembled WGS sequence"/>
</dbReference>
<keyword evidence="2" id="KW-0812">Transmembrane</keyword>
<name>A0A0G4ING5_PLABS</name>
<reference evidence="3 4" key="1">
    <citation type="submission" date="2015-02" db="EMBL/GenBank/DDBJ databases">
        <authorList>
            <person name="Chooi Y.-H."/>
        </authorList>
    </citation>
    <scope>NUCLEOTIDE SEQUENCE [LARGE SCALE GENOMIC DNA]</scope>
    <source>
        <strain evidence="3">E3</strain>
    </source>
</reference>
<feature type="region of interest" description="Disordered" evidence="1">
    <location>
        <begin position="14"/>
        <end position="38"/>
    </location>
</feature>
<feature type="transmembrane region" description="Helical" evidence="2">
    <location>
        <begin position="266"/>
        <end position="288"/>
    </location>
</feature>
<keyword evidence="2" id="KW-0472">Membrane</keyword>
<accession>A0A0G4ING5</accession>
<evidence type="ECO:0000313" key="4">
    <source>
        <dbReference type="Proteomes" id="UP000039324"/>
    </source>
</evidence>